<keyword evidence="2" id="KW-1133">Transmembrane helix</keyword>
<dbReference type="HOGENOM" id="CLU_832648_0_0_1"/>
<keyword evidence="2" id="KW-0472">Membrane</keyword>
<feature type="transmembrane region" description="Helical" evidence="2">
    <location>
        <begin position="195"/>
        <end position="211"/>
    </location>
</feature>
<organism evidence="3">
    <name type="scientific">Albugo laibachii Nc14</name>
    <dbReference type="NCBI Taxonomy" id="890382"/>
    <lineage>
        <taxon>Eukaryota</taxon>
        <taxon>Sar</taxon>
        <taxon>Stramenopiles</taxon>
        <taxon>Oomycota</taxon>
        <taxon>Peronosporomycetes</taxon>
        <taxon>Albuginales</taxon>
        <taxon>Albuginaceae</taxon>
        <taxon>Albugo</taxon>
    </lineage>
</organism>
<feature type="compositionally biased region" description="Basic residues" evidence="1">
    <location>
        <begin position="29"/>
        <end position="38"/>
    </location>
</feature>
<feature type="region of interest" description="Disordered" evidence="1">
    <location>
        <begin position="27"/>
        <end position="55"/>
    </location>
</feature>
<name>F0VYL8_9STRA</name>
<feature type="transmembrane region" description="Helical" evidence="2">
    <location>
        <begin position="147"/>
        <end position="166"/>
    </location>
</feature>
<sequence length="334" mass="37871">MIDCILSSIFRLRTHLKFCTAFRGAQHTMPRHRRRRAAQPKESSKRRNQSDTTEAQSRVTLFSNYLVTHVPNFSIFCIAIAAGYYELFTHGDYANSVSLLSFLKQVYLFYVCVTCRVKIWPLIAPSVSRKSREKAGLLKLVWAEMKLFICVLAVSCAGTSVIQPIYNEWPHYRAISTKCAPLFIVSELLFGYLKLPMDFVLAGIGLALAWYKSITMKSLAREWEEAKDATLIHFVLVMTANLFASAFLTQVLVYALSDSSRRSAAHRNALSSMVTSVCTATLAGLIAYVASHQHFLARFGFQALFLDILLALLLLHKYWKSRIEHLLTTKHKQS</sequence>
<gene>
    <name evidence="3" type="primary">AlNc14C1G25</name>
    <name evidence="3" type="ORF">ALNC14_000250</name>
</gene>
<feature type="transmembrane region" description="Helical" evidence="2">
    <location>
        <begin position="268"/>
        <end position="289"/>
    </location>
</feature>
<dbReference type="EMBL" id="FR824046">
    <property type="protein sequence ID" value="CCA13882.1"/>
    <property type="molecule type" value="Genomic_DNA"/>
</dbReference>
<feature type="transmembrane region" description="Helical" evidence="2">
    <location>
        <begin position="231"/>
        <end position="256"/>
    </location>
</feature>
<dbReference type="AlphaFoldDB" id="F0VYL8"/>
<evidence type="ECO:0000256" key="2">
    <source>
        <dbReference type="SAM" id="Phobius"/>
    </source>
</evidence>
<evidence type="ECO:0000256" key="1">
    <source>
        <dbReference type="SAM" id="MobiDB-lite"/>
    </source>
</evidence>
<feature type="transmembrane region" description="Helical" evidence="2">
    <location>
        <begin position="66"/>
        <end position="87"/>
    </location>
</feature>
<accession>F0VYL8</accession>
<proteinExistence type="predicted"/>
<reference evidence="3" key="1">
    <citation type="journal article" date="2011" name="PLoS Biol.">
        <title>Gene gain and loss during evolution of obligate parasitism in the white rust pathogen of Arabidopsis thaliana.</title>
        <authorList>
            <person name="Kemen E."/>
            <person name="Gardiner A."/>
            <person name="Schultz-Larsen T."/>
            <person name="Kemen A.C."/>
            <person name="Balmuth A.L."/>
            <person name="Robert-Seilaniantz A."/>
            <person name="Bailey K."/>
            <person name="Holub E."/>
            <person name="Studholme D.J."/>
            <person name="Maclean D."/>
            <person name="Jones J.D."/>
        </authorList>
    </citation>
    <scope>NUCLEOTIDE SEQUENCE</scope>
</reference>
<keyword evidence="2" id="KW-0812">Transmembrane</keyword>
<reference evidence="3" key="2">
    <citation type="submission" date="2011-02" db="EMBL/GenBank/DDBJ databases">
        <authorList>
            <person name="MacLean D."/>
        </authorList>
    </citation>
    <scope>NUCLEOTIDE SEQUENCE</scope>
</reference>
<feature type="transmembrane region" description="Helical" evidence="2">
    <location>
        <begin position="295"/>
        <end position="315"/>
    </location>
</feature>
<protein>
    <submittedName>
        <fullName evidence="3">Uncharacterized protein AlNc14C1G25</fullName>
    </submittedName>
</protein>
<evidence type="ECO:0000313" key="3">
    <source>
        <dbReference type="EMBL" id="CCA13882.1"/>
    </source>
</evidence>
<feature type="transmembrane region" description="Helical" evidence="2">
    <location>
        <begin position="107"/>
        <end position="127"/>
    </location>
</feature>